<dbReference type="PANTHER" id="PTHR47260:SF1">
    <property type="entry name" value="UPF0644 PROTEIN PB2B4.06"/>
    <property type="match status" value="1"/>
</dbReference>
<dbReference type="STRING" id="168276.SAMN05444580_104325"/>
<keyword evidence="3" id="KW-1185">Reference proteome</keyword>
<protein>
    <submittedName>
        <fullName evidence="2">Thioesterase superfamily protein</fullName>
    </submittedName>
</protein>
<dbReference type="CDD" id="cd03443">
    <property type="entry name" value="PaaI_thioesterase"/>
    <property type="match status" value="1"/>
</dbReference>
<name>A0A1G6UYX7_9NOCA</name>
<sequence length="204" mass="21684">MTSIPDYVDLDEFDRQKALYGPFTDTVRELVDATIRTEVDDEVIREVQATIAAATAKLRARQLDGAFGRRFTPTGQSVMWGNAGVGLRNAIAPPLVFESDESGRHWTDVNLGAAYEGPPGLVHGGVCALVLDHLLGVTASKGTRRFTGTLTLRYLRGTPLGPVHATATIVGVDGRKATVRGTLSDPDGVTVEAEGIFISPAAPN</sequence>
<evidence type="ECO:0000313" key="2">
    <source>
        <dbReference type="EMBL" id="SDD45876.1"/>
    </source>
</evidence>
<dbReference type="InterPro" id="IPR029069">
    <property type="entry name" value="HotDog_dom_sf"/>
</dbReference>
<organism evidence="2 3">
    <name type="scientific">Rhodococcus tukisamuensis</name>
    <dbReference type="NCBI Taxonomy" id="168276"/>
    <lineage>
        <taxon>Bacteria</taxon>
        <taxon>Bacillati</taxon>
        <taxon>Actinomycetota</taxon>
        <taxon>Actinomycetes</taxon>
        <taxon>Mycobacteriales</taxon>
        <taxon>Nocardiaceae</taxon>
        <taxon>Rhodococcus</taxon>
    </lineage>
</organism>
<dbReference type="EMBL" id="FNAB01000004">
    <property type="protein sequence ID" value="SDD45876.1"/>
    <property type="molecule type" value="Genomic_DNA"/>
</dbReference>
<dbReference type="Gene3D" id="3.10.129.10">
    <property type="entry name" value="Hotdog Thioesterase"/>
    <property type="match status" value="1"/>
</dbReference>
<proteinExistence type="predicted"/>
<dbReference type="AlphaFoldDB" id="A0A1G6UYX7"/>
<dbReference type="InterPro" id="IPR006683">
    <property type="entry name" value="Thioestr_dom"/>
</dbReference>
<dbReference type="InterPro" id="IPR052061">
    <property type="entry name" value="PTE-AB_protein"/>
</dbReference>
<dbReference type="SUPFAM" id="SSF54637">
    <property type="entry name" value="Thioesterase/thiol ester dehydrase-isomerase"/>
    <property type="match status" value="1"/>
</dbReference>
<dbReference type="Proteomes" id="UP000199417">
    <property type="component" value="Unassembled WGS sequence"/>
</dbReference>
<gene>
    <name evidence="2" type="ORF">SAMN05444580_104325</name>
</gene>
<dbReference type="RefSeq" id="WP_072845224.1">
    <property type="nucleotide sequence ID" value="NZ_FNAB01000004.1"/>
</dbReference>
<evidence type="ECO:0000313" key="3">
    <source>
        <dbReference type="Proteomes" id="UP000199417"/>
    </source>
</evidence>
<feature type="domain" description="Thioesterase" evidence="1">
    <location>
        <begin position="120"/>
        <end position="191"/>
    </location>
</feature>
<accession>A0A1G6UYX7</accession>
<reference evidence="2 3" key="1">
    <citation type="submission" date="2016-10" db="EMBL/GenBank/DDBJ databases">
        <authorList>
            <person name="de Groot N.N."/>
        </authorList>
    </citation>
    <scope>NUCLEOTIDE SEQUENCE [LARGE SCALE GENOMIC DNA]</scope>
    <source>
        <strain evidence="2 3">JCM 11308</strain>
    </source>
</reference>
<dbReference type="PANTHER" id="PTHR47260">
    <property type="entry name" value="UPF0644 PROTEIN PB2B4.06"/>
    <property type="match status" value="1"/>
</dbReference>
<evidence type="ECO:0000259" key="1">
    <source>
        <dbReference type="Pfam" id="PF03061"/>
    </source>
</evidence>
<dbReference type="Pfam" id="PF03061">
    <property type="entry name" value="4HBT"/>
    <property type="match status" value="1"/>
</dbReference>